<dbReference type="CDD" id="cd07720">
    <property type="entry name" value="OPHC2-like_MBL-fold"/>
    <property type="match status" value="1"/>
</dbReference>
<keyword evidence="8" id="KW-1185">Reference proteome</keyword>
<name>A0ABX9AIC0_9ENTR</name>
<keyword evidence="5" id="KW-0732">Signal</keyword>
<dbReference type="InterPro" id="IPR036866">
    <property type="entry name" value="RibonucZ/Hydroxyglut_hydro"/>
</dbReference>
<evidence type="ECO:0000256" key="3">
    <source>
        <dbReference type="ARBA" id="ARBA00022801"/>
    </source>
</evidence>
<dbReference type="Gene3D" id="3.60.15.10">
    <property type="entry name" value="Ribonuclease Z/Hydroxyacylglutathione hydrolase-like"/>
    <property type="match status" value="1"/>
</dbReference>
<dbReference type="InterPro" id="IPR001279">
    <property type="entry name" value="Metallo-B-lactamas"/>
</dbReference>
<keyword evidence="2" id="KW-0479">Metal-binding</keyword>
<accession>A0ABX9AIC0</accession>
<dbReference type="EMBL" id="CP081864">
    <property type="protein sequence ID" value="QZN94922.1"/>
    <property type="molecule type" value="Genomic_DNA"/>
</dbReference>
<feature type="domain" description="Metallo-beta-lactamase" evidence="6">
    <location>
        <begin position="85"/>
        <end position="290"/>
    </location>
</feature>
<evidence type="ECO:0000256" key="4">
    <source>
        <dbReference type="ARBA" id="ARBA00022833"/>
    </source>
</evidence>
<comment type="similarity">
    <text evidence="1">Belongs to the metallo-beta-lactamase superfamily.</text>
</comment>
<dbReference type="Proteomes" id="UP000825886">
    <property type="component" value="Chromosome"/>
</dbReference>
<organism evidence="7 8">
    <name type="scientific">Symbiopectobacterium purcellii</name>
    <dbReference type="NCBI Taxonomy" id="2871826"/>
    <lineage>
        <taxon>Bacteria</taxon>
        <taxon>Pseudomonadati</taxon>
        <taxon>Pseudomonadota</taxon>
        <taxon>Gammaproteobacteria</taxon>
        <taxon>Enterobacterales</taxon>
        <taxon>Enterobacteriaceae</taxon>
    </lineage>
</organism>
<feature type="signal peptide" evidence="5">
    <location>
        <begin position="1"/>
        <end position="23"/>
    </location>
</feature>
<reference evidence="7 8" key="1">
    <citation type="submission" date="2021-08" db="EMBL/GenBank/DDBJ databases">
        <title>Culture and genomic analysis of Symbiopectobacterium purcellii sp. nov. gen. nov., isolated from the leafhopper Empoasca decipiens.</title>
        <authorList>
            <person name="Nadal-Jimenez P."/>
            <person name="Siozios S."/>
            <person name="Halliday N."/>
            <person name="Camara M."/>
            <person name="Hurst G.D.D."/>
        </authorList>
    </citation>
    <scope>NUCLEOTIDE SEQUENCE [LARGE SCALE GENOMIC DNA]</scope>
    <source>
        <strain evidence="7 8">SyEd1</strain>
    </source>
</reference>
<evidence type="ECO:0000313" key="7">
    <source>
        <dbReference type="EMBL" id="QZN94922.1"/>
    </source>
</evidence>
<evidence type="ECO:0000256" key="1">
    <source>
        <dbReference type="ARBA" id="ARBA00007749"/>
    </source>
</evidence>
<feature type="chain" id="PRO_5046327556" evidence="5">
    <location>
        <begin position="24"/>
        <end position="313"/>
    </location>
</feature>
<dbReference type="SUPFAM" id="SSF56281">
    <property type="entry name" value="Metallo-hydrolase/oxidoreductase"/>
    <property type="match status" value="1"/>
</dbReference>
<evidence type="ECO:0000259" key="6">
    <source>
        <dbReference type="SMART" id="SM00849"/>
    </source>
</evidence>
<proteinExistence type="inferred from homology"/>
<gene>
    <name evidence="7" type="ORF">K6K13_16995</name>
</gene>
<dbReference type="PANTHER" id="PTHR42978">
    <property type="entry name" value="QUORUM-QUENCHING LACTONASE YTNP-RELATED-RELATED"/>
    <property type="match status" value="1"/>
</dbReference>
<dbReference type="PANTHER" id="PTHR42978:SF6">
    <property type="entry name" value="QUORUM-QUENCHING LACTONASE YTNP-RELATED"/>
    <property type="match status" value="1"/>
</dbReference>
<protein>
    <submittedName>
        <fullName evidence="7">MBL fold metallo-hydrolase</fullName>
    </submittedName>
</protein>
<evidence type="ECO:0000313" key="8">
    <source>
        <dbReference type="Proteomes" id="UP000825886"/>
    </source>
</evidence>
<keyword evidence="3" id="KW-0378">Hydrolase</keyword>
<keyword evidence="4" id="KW-0862">Zinc</keyword>
<dbReference type="Pfam" id="PF00753">
    <property type="entry name" value="Lactamase_B"/>
    <property type="match status" value="1"/>
</dbReference>
<sequence>MKPLKAACLIAMTAFGLPDVAVAEATTQVKTQPGHYRQLLGQYEITALSDGTNAMPMDKLLTRTDPNTIRQLLAEKSLTPTVETSINAFLVNTGKNLVLIDTGNGTQANSNVGKVQKNLLAAGYRPEQVDTILMTHLHGDHFGGLVQNGKLAYPNATVYVSQKEYDFWLDPQHLAQAAPERKPAFQRVQDVFKILAAANKVKTFTGDAALLPGITPVFAPGHTPEHTAYSIVSDGHKLLAWGDIVHAEAVQMPIPETTISFDSDMDQATKTRETLFAQAASEGYLVAGTHLPFPGKEIDQRQHRGANHREHQA</sequence>
<evidence type="ECO:0000256" key="2">
    <source>
        <dbReference type="ARBA" id="ARBA00022723"/>
    </source>
</evidence>
<dbReference type="SMART" id="SM00849">
    <property type="entry name" value="Lactamase_B"/>
    <property type="match status" value="1"/>
</dbReference>
<evidence type="ECO:0000256" key="5">
    <source>
        <dbReference type="SAM" id="SignalP"/>
    </source>
</evidence>
<dbReference type="InterPro" id="IPR051013">
    <property type="entry name" value="MBL_superfamily_lactonases"/>
</dbReference>